<dbReference type="STRING" id="395493.BegalDRAFT_1580"/>
<feature type="transmembrane region" description="Helical" evidence="3">
    <location>
        <begin position="359"/>
        <end position="377"/>
    </location>
</feature>
<dbReference type="SUPFAM" id="SSF48452">
    <property type="entry name" value="TPR-like"/>
    <property type="match status" value="1"/>
</dbReference>
<keyword evidence="5" id="KW-1185">Reference proteome</keyword>
<feature type="transmembrane region" description="Helical" evidence="3">
    <location>
        <begin position="149"/>
        <end position="166"/>
    </location>
</feature>
<organism evidence="4 5">
    <name type="scientific">Beggiatoa alba B18LD</name>
    <dbReference type="NCBI Taxonomy" id="395493"/>
    <lineage>
        <taxon>Bacteria</taxon>
        <taxon>Pseudomonadati</taxon>
        <taxon>Pseudomonadota</taxon>
        <taxon>Gammaproteobacteria</taxon>
        <taxon>Thiotrichales</taxon>
        <taxon>Thiotrichaceae</taxon>
        <taxon>Beggiatoa</taxon>
    </lineage>
</organism>
<evidence type="ECO:0000256" key="2">
    <source>
        <dbReference type="ARBA" id="ARBA00022803"/>
    </source>
</evidence>
<dbReference type="Proteomes" id="UP000005744">
    <property type="component" value="Unassembled WGS sequence"/>
</dbReference>
<feature type="transmembrane region" description="Helical" evidence="3">
    <location>
        <begin position="120"/>
        <end position="137"/>
    </location>
</feature>
<evidence type="ECO:0000256" key="1">
    <source>
        <dbReference type="ARBA" id="ARBA00022737"/>
    </source>
</evidence>
<dbReference type="InterPro" id="IPR011990">
    <property type="entry name" value="TPR-like_helical_dom_sf"/>
</dbReference>
<keyword evidence="3" id="KW-0472">Membrane</keyword>
<dbReference type="EMBL" id="JH600070">
    <property type="protein sequence ID" value="EIJ42460.1"/>
    <property type="molecule type" value="Genomic_DNA"/>
</dbReference>
<dbReference type="RefSeq" id="WP_002685419.1">
    <property type="nucleotide sequence ID" value="NZ_JH600070.1"/>
</dbReference>
<dbReference type="HOGENOM" id="CLU_011615_3_0_6"/>
<dbReference type="PROSITE" id="PS51257">
    <property type="entry name" value="PROKAR_LIPOPROTEIN"/>
    <property type="match status" value="1"/>
</dbReference>
<name>I3CFR7_9GAMM</name>
<feature type="transmembrane region" description="Helical" evidence="3">
    <location>
        <begin position="334"/>
        <end position="353"/>
    </location>
</feature>
<dbReference type="InterPro" id="IPR052346">
    <property type="entry name" value="O-mannosyl-transferase_TMTC"/>
</dbReference>
<evidence type="ECO:0008006" key="6">
    <source>
        <dbReference type="Google" id="ProtNLM"/>
    </source>
</evidence>
<evidence type="ECO:0000256" key="3">
    <source>
        <dbReference type="SAM" id="Phobius"/>
    </source>
</evidence>
<keyword evidence="2" id="KW-0802">TPR repeat</keyword>
<reference evidence="4 5" key="1">
    <citation type="submission" date="2011-11" db="EMBL/GenBank/DDBJ databases">
        <title>Improved High-Quality Draft sequence of Beggiatoa alba B18lD.</title>
        <authorList>
            <consortium name="US DOE Joint Genome Institute"/>
            <person name="Lucas S."/>
            <person name="Han J."/>
            <person name="Lapidus A."/>
            <person name="Cheng J.-F."/>
            <person name="Goodwin L."/>
            <person name="Pitluck S."/>
            <person name="Peters L."/>
            <person name="Mikhailova N."/>
            <person name="Held B."/>
            <person name="Detter J.C."/>
            <person name="Han C."/>
            <person name="Tapia R."/>
            <person name="Land M."/>
            <person name="Hauser L."/>
            <person name="Kyrpides N."/>
            <person name="Ivanova N."/>
            <person name="Pagani I."/>
            <person name="Samuel K."/>
            <person name="Teske A."/>
            <person name="Mueller J."/>
            <person name="Woyke T."/>
        </authorList>
    </citation>
    <scope>NUCLEOTIDE SEQUENCE [LARGE SCALE GENOMIC DNA]</scope>
    <source>
        <strain evidence="4 5">B18LD</strain>
    </source>
</reference>
<feature type="transmembrane region" description="Helical" evidence="3">
    <location>
        <begin position="225"/>
        <end position="244"/>
    </location>
</feature>
<sequence>MHLTLKTRYFLGLIVALFLCGCLYWSGLQGGVLFDDYSNLSELNSVKTAEDWNKFVWQGIAGELGRPISLLSFALQVDAWQANNVWVFKLVNLGIHLLIGCLLFILSLQLTKYLKVTENQALLFALLSSSLWLIHPLNVSTTLYVVQRMTQLSTLFTVFGIMTYLYGRQWITVKPYQALFFMSLGLVGGGLLAVLSKENGVLILFYLLALEVSILTVAPKPRIWWIWASLFLFLPTLLFLGYLGTKIDDFLTIYTIRDFNLTERLLTQSHVLVDYLSKIFLINTNPFGLFQDDFPISRALFTPITTLLSVVFLGGLFVGALYWRKRFTVVASGILWFFSGHLLESSIIPLVIYFEHRNYLAMVGMLWIVAYGFVWGIQRIEKPIIRHVLIGVMGLWVVMMGLKTALEVDIWSNPIKQAVVWAQERPQSFYAQSQAASVLASFGQFAQAQKYHEQMIAQSPEDSAPYLLWLAFRCFSEQVQTPDMSVLLEKTKTGRVSNGSLEGVNAIVGLQKQQQCALVSRETVHTILENLIQNPKSSIHRKDIYAIYSDLLFFEKNLPLAIEIANKSLALAYDAQLHYNVIRWLFEMRDFQAVLEQIQSMRQRLTLTNRHLFSSELDNLEALTREALLAQQPANANNFSGKENDNNKP</sequence>
<keyword evidence="3" id="KW-1133">Transmembrane helix</keyword>
<dbReference type="PANTHER" id="PTHR44227">
    <property type="match status" value="1"/>
</dbReference>
<feature type="transmembrane region" description="Helical" evidence="3">
    <location>
        <begin position="384"/>
        <end position="402"/>
    </location>
</feature>
<feature type="transmembrane region" description="Helical" evidence="3">
    <location>
        <begin position="86"/>
        <end position="108"/>
    </location>
</feature>
<dbReference type="Gene3D" id="1.25.40.10">
    <property type="entry name" value="Tetratricopeptide repeat domain"/>
    <property type="match status" value="1"/>
</dbReference>
<proteinExistence type="predicted"/>
<dbReference type="OrthoDB" id="8566379at2"/>
<dbReference type="PANTHER" id="PTHR44227:SF3">
    <property type="entry name" value="PROTEIN O-MANNOSYL-TRANSFERASE TMTC4"/>
    <property type="match status" value="1"/>
</dbReference>
<gene>
    <name evidence="4" type="ORF">BegalDRAFT_1580</name>
</gene>
<feature type="transmembrane region" description="Helical" evidence="3">
    <location>
        <begin position="300"/>
        <end position="322"/>
    </location>
</feature>
<keyword evidence="1" id="KW-0677">Repeat</keyword>
<dbReference type="eggNOG" id="COG0457">
    <property type="taxonomic scope" value="Bacteria"/>
</dbReference>
<evidence type="ECO:0000313" key="5">
    <source>
        <dbReference type="Proteomes" id="UP000005744"/>
    </source>
</evidence>
<dbReference type="AlphaFoldDB" id="I3CFR7"/>
<feature type="transmembrane region" description="Helical" evidence="3">
    <location>
        <begin position="9"/>
        <end position="27"/>
    </location>
</feature>
<feature type="transmembrane region" description="Helical" evidence="3">
    <location>
        <begin position="178"/>
        <end position="195"/>
    </location>
</feature>
<feature type="transmembrane region" description="Helical" evidence="3">
    <location>
        <begin position="201"/>
        <end position="218"/>
    </location>
</feature>
<accession>I3CFR7</accession>
<keyword evidence="3" id="KW-0812">Transmembrane</keyword>
<evidence type="ECO:0000313" key="4">
    <source>
        <dbReference type="EMBL" id="EIJ42460.1"/>
    </source>
</evidence>
<protein>
    <recommendedName>
        <fullName evidence="6">Tetratricopeptide repeat protein</fullName>
    </recommendedName>
</protein>